<feature type="chain" id="PRO_5030957566" description="PS II complex 12 kDa extrinsic protein" evidence="2">
    <location>
        <begin position="32"/>
        <end position="167"/>
    </location>
</feature>
<sequence length="167" mass="18398">MACSHAWRLTGCGVRWAVLALGLLFAGWAEAFVPSSGLARSMRAPRPVPRCAEEGGNPISRFFRELDNFVDDATLRRLGNGSSFYGKRKSGFYGEEDKARKLDPSKADPDEDYQGPTNSGYFVWRRNDDGEMQPQSRLRGTPMERLMANKGGNDKSSSGGDDGRGQN</sequence>
<keyword evidence="2" id="KW-0732">Signal</keyword>
<protein>
    <recommendedName>
        <fullName evidence="4">PS II complex 12 kDa extrinsic protein</fullName>
    </recommendedName>
</protein>
<feature type="region of interest" description="Disordered" evidence="1">
    <location>
        <begin position="95"/>
        <end position="167"/>
    </location>
</feature>
<feature type="compositionally biased region" description="Basic and acidic residues" evidence="1">
    <location>
        <begin position="95"/>
        <end position="108"/>
    </location>
</feature>
<proteinExistence type="predicted"/>
<name>A0A7S2SCA4_9STRA</name>
<evidence type="ECO:0000313" key="3">
    <source>
        <dbReference type="EMBL" id="CAD9695913.1"/>
    </source>
</evidence>
<dbReference type="AlphaFoldDB" id="A0A7S2SCA4"/>
<dbReference type="EMBL" id="HBHJ01020107">
    <property type="protein sequence ID" value="CAD9695913.1"/>
    <property type="molecule type" value="Transcribed_RNA"/>
</dbReference>
<reference evidence="3" key="1">
    <citation type="submission" date="2021-01" db="EMBL/GenBank/DDBJ databases">
        <authorList>
            <person name="Corre E."/>
            <person name="Pelletier E."/>
            <person name="Niang G."/>
            <person name="Scheremetjew M."/>
            <person name="Finn R."/>
            <person name="Kale V."/>
            <person name="Holt S."/>
            <person name="Cochrane G."/>
            <person name="Meng A."/>
            <person name="Brown T."/>
            <person name="Cohen L."/>
        </authorList>
    </citation>
    <scope>NUCLEOTIDE SEQUENCE</scope>
    <source>
        <strain evidence="3">CCMP1243</strain>
    </source>
</reference>
<feature type="compositionally biased region" description="Low complexity" evidence="1">
    <location>
        <begin position="149"/>
        <end position="159"/>
    </location>
</feature>
<evidence type="ECO:0008006" key="4">
    <source>
        <dbReference type="Google" id="ProtNLM"/>
    </source>
</evidence>
<gene>
    <name evidence="3" type="ORF">RMAR1173_LOCUS13329</name>
</gene>
<feature type="signal peptide" evidence="2">
    <location>
        <begin position="1"/>
        <end position="31"/>
    </location>
</feature>
<organism evidence="3">
    <name type="scientific">Rhizochromulina marina</name>
    <dbReference type="NCBI Taxonomy" id="1034831"/>
    <lineage>
        <taxon>Eukaryota</taxon>
        <taxon>Sar</taxon>
        <taxon>Stramenopiles</taxon>
        <taxon>Ochrophyta</taxon>
        <taxon>Dictyochophyceae</taxon>
        <taxon>Rhizochromulinales</taxon>
        <taxon>Rhizochromulina</taxon>
    </lineage>
</organism>
<evidence type="ECO:0000256" key="1">
    <source>
        <dbReference type="SAM" id="MobiDB-lite"/>
    </source>
</evidence>
<accession>A0A7S2SCA4</accession>
<evidence type="ECO:0000256" key="2">
    <source>
        <dbReference type="SAM" id="SignalP"/>
    </source>
</evidence>